<keyword evidence="1" id="KW-0378">Hydrolase</keyword>
<protein>
    <submittedName>
        <fullName evidence="3">Sialate O-acetylesterase</fullName>
    </submittedName>
</protein>
<dbReference type="RefSeq" id="WP_219292562.1">
    <property type="nucleotide sequence ID" value="NZ_RPHB01000008.1"/>
</dbReference>
<sequence>MLNRLCVLICLFVVFSCRQEERLSEVELPRFFSDHMVFQRGEPIRVWGKGEEGMFVEVKFNSQTQRAKVDENGKWLVEFDAMSASGPFDLEINEMKIRDVQVGEVWLASGQSNMEWVMSAGVEHLNTEISDADYPLIRFFKVPHDYDAKKKFNVRGGEWKVANSDNLLYFSAVAWFFAKRNHLDKGVPIGIIDASWGGTPAEGWIDAEALLQSEFYGTKAGDIINRSQYWEQEVIDNKLRELERNEVVGDARKAEIQGVVNPNYDDSDWESIKLPEANPLKDVVWLRKKVNLTDTQSVKIQFGEIEQLGHVYVNGGRLFVKDYSDKVREYPIPSSMLQKGENLIAIRVVNTWNNEVRVGQKGNFYLSTNQGKINLEGDWKFNNRIEDPLPNVEKYNWLPGMMFNAMIYPLVNYPIKGVIWYQGESNTGDHEHYEGLFSTLISSWRGNWAIGDFPFLFVQLANFMERKEVQPDSNWAFLREAQSNVRNLPNTGMAVTIDIGDEKDIHPRNKRDVGHRLYRVAQKVAYGDGILHRGPNLLRARVVNDVFVLNYADIGEGFVLESGDEVEGFIITGRDGEFYSAKGRITGENEIQVFHPKVTDPVEIRYAWADNPSVNLYNSEGLPAEPFRFRLLDIDSVRQ</sequence>
<dbReference type="PROSITE" id="PS51257">
    <property type="entry name" value="PROKAR_LIPOPROTEIN"/>
    <property type="match status" value="1"/>
</dbReference>
<dbReference type="PANTHER" id="PTHR22901">
    <property type="entry name" value="SIALATE O-ACETYLESTERASE"/>
    <property type="match status" value="1"/>
</dbReference>
<accession>A0A951IYA3</accession>
<dbReference type="GO" id="GO:0001681">
    <property type="term" value="F:sialate O-acetylesterase activity"/>
    <property type="evidence" value="ECO:0007669"/>
    <property type="project" value="InterPro"/>
</dbReference>
<dbReference type="Proteomes" id="UP000727490">
    <property type="component" value="Unassembled WGS sequence"/>
</dbReference>
<comment type="caution">
    <text evidence="3">The sequence shown here is derived from an EMBL/GenBank/DDBJ whole genome shotgun (WGS) entry which is preliminary data.</text>
</comment>
<evidence type="ECO:0000313" key="3">
    <source>
        <dbReference type="EMBL" id="MBW3469455.1"/>
    </source>
</evidence>
<gene>
    <name evidence="3" type="ORF">EGN73_16780</name>
</gene>
<proteinExistence type="predicted"/>
<dbReference type="PANTHER" id="PTHR22901:SF0">
    <property type="entry name" value="SIALATE O-ACETYLESTERASE"/>
    <property type="match status" value="1"/>
</dbReference>
<feature type="domain" description="Sialate O-acetylesterase" evidence="2">
    <location>
        <begin position="413"/>
        <end position="517"/>
    </location>
</feature>
<name>A0A951IYA3_9BACT</name>
<evidence type="ECO:0000259" key="2">
    <source>
        <dbReference type="Pfam" id="PF03629"/>
    </source>
</evidence>
<keyword evidence="4" id="KW-1185">Reference proteome</keyword>
<dbReference type="EMBL" id="RPHB01000008">
    <property type="protein sequence ID" value="MBW3469455.1"/>
    <property type="molecule type" value="Genomic_DNA"/>
</dbReference>
<organism evidence="3 4">
    <name type="scientific">Arthrospiribacter ruber</name>
    <dbReference type="NCBI Taxonomy" id="2487934"/>
    <lineage>
        <taxon>Bacteria</taxon>
        <taxon>Pseudomonadati</taxon>
        <taxon>Bacteroidota</taxon>
        <taxon>Cytophagia</taxon>
        <taxon>Cytophagales</taxon>
        <taxon>Cyclobacteriaceae</taxon>
        <taxon>Arthrospiribacter</taxon>
    </lineage>
</organism>
<reference evidence="3 4" key="1">
    <citation type="journal article" date="2020" name="Syst. Appl. Microbiol.">
        <title>Arthrospiribacter ruber gen. nov., sp. nov., a novel bacterium isolated from Arthrospira cultures.</title>
        <authorList>
            <person name="Waleron M."/>
            <person name="Misztak A."/>
            <person name="Waleron M.M."/>
            <person name="Furmaniak M."/>
            <person name="Mrozik A."/>
            <person name="Waleron K."/>
        </authorList>
    </citation>
    <scope>NUCLEOTIDE SEQUENCE [LARGE SCALE GENOMIC DNA]</scope>
    <source>
        <strain evidence="3 4">DPMB0001</strain>
    </source>
</reference>
<dbReference type="AlphaFoldDB" id="A0A951IYA3"/>
<evidence type="ECO:0000313" key="4">
    <source>
        <dbReference type="Proteomes" id="UP000727490"/>
    </source>
</evidence>
<dbReference type="GO" id="GO:0005975">
    <property type="term" value="P:carbohydrate metabolic process"/>
    <property type="evidence" value="ECO:0007669"/>
    <property type="project" value="TreeGrafter"/>
</dbReference>
<dbReference type="InterPro" id="IPR039329">
    <property type="entry name" value="SIAE"/>
</dbReference>
<evidence type="ECO:0000256" key="1">
    <source>
        <dbReference type="ARBA" id="ARBA00022801"/>
    </source>
</evidence>
<dbReference type="Pfam" id="PF03629">
    <property type="entry name" value="SASA"/>
    <property type="match status" value="1"/>
</dbReference>
<dbReference type="InterPro" id="IPR005181">
    <property type="entry name" value="SASA"/>
</dbReference>